<dbReference type="Gene3D" id="1.20.1280.50">
    <property type="match status" value="1"/>
</dbReference>
<dbReference type="EMBL" id="AWUE01019408">
    <property type="protein sequence ID" value="OMO73629.1"/>
    <property type="molecule type" value="Genomic_DNA"/>
</dbReference>
<dbReference type="Proteomes" id="UP000187203">
    <property type="component" value="Unassembled WGS sequence"/>
</dbReference>
<evidence type="ECO:0000313" key="4">
    <source>
        <dbReference type="Proteomes" id="UP000187203"/>
    </source>
</evidence>
<dbReference type="PANTHER" id="PTHR34145">
    <property type="entry name" value="OS02G0105600 PROTEIN"/>
    <property type="match status" value="1"/>
</dbReference>
<proteinExistence type="predicted"/>
<dbReference type="InterPro" id="IPR001810">
    <property type="entry name" value="F-box_dom"/>
</dbReference>
<dbReference type="InterPro" id="IPR036047">
    <property type="entry name" value="F-box-like_dom_sf"/>
</dbReference>
<dbReference type="Pfam" id="PF00646">
    <property type="entry name" value="F-box"/>
    <property type="match status" value="2"/>
</dbReference>
<dbReference type="InterPro" id="IPR053781">
    <property type="entry name" value="F-box_AtFBL13-like"/>
</dbReference>
<sequence>MGKKSKIIKTKNKEKDGTNPNPRNIARNFDEIGPICKSHDNIFCQFFPLLLLLSNQASRNTTNNDDLVLNPKDYISQLPNDVLYHIISKLPFEFAVQTARLSTQWKDLWQKALLAMVEDTSLEDIDITLINFLEQVSEFNRPGFKFNFGEGRFLLVAITPNNKLVFDFSSAEEEELSRPFDLLLPLNLLHPYRIEKQPSAELIEVKSLHLKSLSPLACKAVLSLLSEKKLPFLQSLIIEKCNGLQSLNINKAFGLSTLIVLDCPRLEVISLFQTFYFKSLRYRGRSLLYYGDVVPEDLMLDFRDCLGYNYDKADRVRLNSFLYTIRGCSSLTICRWLFQSIYRRLSSLTVSFTRGHFGSLKELWWIDCSMEAENVDALVCFLRECYDLERLYVTIDPTCYKMTNTCKLVPMNWPWSEKLGRLKLVKLVKLEGFPNEKEEIIFAKRYGYGDSTSPKVEHKNPNSFKGNYRNFHEIRHVCKSHDNEFCQFIPLLLLLSNQASKNTTRNDLKLKLKLDRKDYISGLPNDIVYHIISKLPFEVAVQTARLSTQWKDVWQKALLAMVEDPSLEDIDITLTNFIEQLSESNRPRQNWGFKFNFGGGGFFLVAITSNNTLVFDFSSIGEQELSKPFDLLLSLNLPKRSKPFDLLFSLNLQPPEHIKVKSLHLKSVNSLVCEALSSFLSKKKLSFLKSLTIEKCNELQSLEINKAVGLTTLMVLDCPKLEFLKMPCLFLYGVVRDAMLDFRQGVGYNHNEIFNSLRSITCMSIYNDDYWVYSSSRDNICDVREFWWIDSSIEENQVKFLLRFLKVCPHLERLYVTIDPNCYPNSCKLTKNFTRITSSWRPFMNEGKCSRATKLSHLKLVKLEGFPNEEVEIKFVRKLIPLFEGTPEIIAKSLNGTCLRQFVKVAWPEKNGKNRYGFKVLKHNAFPDHSHMNFLL</sequence>
<evidence type="ECO:0000259" key="2">
    <source>
        <dbReference type="SMART" id="SM00256"/>
    </source>
</evidence>
<feature type="region of interest" description="Disordered" evidence="1">
    <location>
        <begin position="1"/>
        <end position="24"/>
    </location>
</feature>
<dbReference type="OrthoDB" id="976179at2759"/>
<reference evidence="4" key="1">
    <citation type="submission" date="2013-09" db="EMBL/GenBank/DDBJ databases">
        <title>Corchorus olitorius genome sequencing.</title>
        <authorList>
            <person name="Alam M."/>
            <person name="Haque M.S."/>
            <person name="Islam M.S."/>
            <person name="Emdad E.M."/>
            <person name="Islam M.M."/>
            <person name="Ahmed B."/>
            <person name="Halim A."/>
            <person name="Hossen Q.M.M."/>
            <person name="Hossain M.Z."/>
            <person name="Ahmed R."/>
            <person name="Khan M.M."/>
            <person name="Islam R."/>
            <person name="Rashid M.M."/>
            <person name="Khan S.A."/>
            <person name="Rahman M.S."/>
            <person name="Alam M."/>
            <person name="Yahiya A.S."/>
            <person name="Khan M.S."/>
            <person name="Azam M.S."/>
            <person name="Haque T."/>
            <person name="Lashkar M.Z.H."/>
            <person name="Akhand A.I."/>
            <person name="Morshed G."/>
            <person name="Roy S."/>
            <person name="Uddin K.S."/>
            <person name="Rabeya T."/>
            <person name="Hossain A.S."/>
            <person name="Chowdhury A."/>
            <person name="Snigdha A.R."/>
            <person name="Mortoza M.S."/>
            <person name="Matin S.A."/>
            <person name="Hoque S.M.E."/>
            <person name="Islam M.K."/>
            <person name="Roy D.K."/>
            <person name="Haider R."/>
            <person name="Moosa M.M."/>
            <person name="Elias S.M."/>
            <person name="Hasan A.M."/>
            <person name="Jahan S."/>
            <person name="Shafiuddin M."/>
            <person name="Mahmood N."/>
            <person name="Shommy N.S."/>
        </authorList>
    </citation>
    <scope>NUCLEOTIDE SEQUENCE [LARGE SCALE GENOMIC DNA]</scope>
    <source>
        <strain evidence="4">cv. O-4</strain>
    </source>
</reference>
<comment type="caution">
    <text evidence="3">The sequence shown here is derived from an EMBL/GenBank/DDBJ whole genome shotgun (WGS) entry which is preliminary data.</text>
</comment>
<evidence type="ECO:0000313" key="3">
    <source>
        <dbReference type="EMBL" id="OMO73629.1"/>
    </source>
</evidence>
<dbReference type="SUPFAM" id="SSF81383">
    <property type="entry name" value="F-box domain"/>
    <property type="match status" value="2"/>
</dbReference>
<keyword evidence="4" id="KW-1185">Reference proteome</keyword>
<gene>
    <name evidence="3" type="ORF">COLO4_26963</name>
</gene>
<feature type="domain" description="F-box" evidence="2">
    <location>
        <begin position="78"/>
        <end position="117"/>
    </location>
</feature>
<dbReference type="AlphaFoldDB" id="A0A1R3HT93"/>
<evidence type="ECO:0000256" key="1">
    <source>
        <dbReference type="SAM" id="MobiDB-lite"/>
    </source>
</evidence>
<feature type="domain" description="F-box" evidence="2">
    <location>
        <begin position="523"/>
        <end position="562"/>
    </location>
</feature>
<dbReference type="STRING" id="93759.A0A1R3HT93"/>
<organism evidence="3 4">
    <name type="scientific">Corchorus olitorius</name>
    <dbReference type="NCBI Taxonomy" id="93759"/>
    <lineage>
        <taxon>Eukaryota</taxon>
        <taxon>Viridiplantae</taxon>
        <taxon>Streptophyta</taxon>
        <taxon>Embryophyta</taxon>
        <taxon>Tracheophyta</taxon>
        <taxon>Spermatophyta</taxon>
        <taxon>Magnoliopsida</taxon>
        <taxon>eudicotyledons</taxon>
        <taxon>Gunneridae</taxon>
        <taxon>Pentapetalae</taxon>
        <taxon>rosids</taxon>
        <taxon>malvids</taxon>
        <taxon>Malvales</taxon>
        <taxon>Malvaceae</taxon>
        <taxon>Grewioideae</taxon>
        <taxon>Apeibeae</taxon>
        <taxon>Corchorus</taxon>
    </lineage>
</organism>
<dbReference type="InterPro" id="IPR053772">
    <property type="entry name" value="At1g61320/At1g61330-like"/>
</dbReference>
<name>A0A1R3HT93_9ROSI</name>
<accession>A0A1R3HT93</accession>
<dbReference type="SMART" id="SM00256">
    <property type="entry name" value="FBOX"/>
    <property type="match status" value="2"/>
</dbReference>
<feature type="compositionally biased region" description="Basic residues" evidence="1">
    <location>
        <begin position="1"/>
        <end position="10"/>
    </location>
</feature>
<dbReference type="CDD" id="cd22160">
    <property type="entry name" value="F-box_AtFBL13-like"/>
    <property type="match status" value="1"/>
</dbReference>
<dbReference type="PANTHER" id="PTHR34145:SF53">
    <property type="entry name" value="LEUCINE-RICH REPEAT DOMAIN SUPERFAMILY"/>
    <property type="match status" value="1"/>
</dbReference>
<protein>
    <recommendedName>
        <fullName evidence="2">F-box domain-containing protein</fullName>
    </recommendedName>
</protein>